<dbReference type="Proteomes" id="UP000321393">
    <property type="component" value="Unassembled WGS sequence"/>
</dbReference>
<name>A0A5A7VBS7_CUCMM</name>
<proteinExistence type="predicted"/>
<evidence type="ECO:0000313" key="2">
    <source>
        <dbReference type="Proteomes" id="UP000321393"/>
    </source>
</evidence>
<dbReference type="AlphaFoldDB" id="A0A5A7VBS7"/>
<protein>
    <submittedName>
        <fullName evidence="1">Uncharacterized protein</fullName>
    </submittedName>
</protein>
<comment type="caution">
    <text evidence="1">The sequence shown here is derived from an EMBL/GenBank/DDBJ whole genome shotgun (WGS) entry which is preliminary data.</text>
</comment>
<evidence type="ECO:0000313" key="1">
    <source>
        <dbReference type="EMBL" id="KAA0063886.1"/>
    </source>
</evidence>
<dbReference type="EMBL" id="SSTE01002041">
    <property type="protein sequence ID" value="KAA0063886.1"/>
    <property type="molecule type" value="Genomic_DNA"/>
</dbReference>
<sequence>MSAGAEQRRVSAGVEPHRVFTGVEPRCVFFLPTELPSPFEPPSHFWFFSLLLLVKAKLISTLILGAPLGSPKTKYVPTGSQIARVWERASSGAEAKVRAKASWQMTKSDRGEP</sequence>
<gene>
    <name evidence="1" type="ORF">E6C27_scaffold616G00100</name>
</gene>
<reference evidence="1 2" key="1">
    <citation type="submission" date="2019-08" db="EMBL/GenBank/DDBJ databases">
        <title>Draft genome sequences of two oriental melons (Cucumis melo L. var makuwa).</title>
        <authorList>
            <person name="Kwon S.-Y."/>
        </authorList>
    </citation>
    <scope>NUCLEOTIDE SEQUENCE [LARGE SCALE GENOMIC DNA]</scope>
    <source>
        <strain evidence="2">cv. SW 3</strain>
        <tissue evidence="1">Leaf</tissue>
    </source>
</reference>
<accession>A0A5A7VBS7</accession>
<organism evidence="1 2">
    <name type="scientific">Cucumis melo var. makuwa</name>
    <name type="common">Oriental melon</name>
    <dbReference type="NCBI Taxonomy" id="1194695"/>
    <lineage>
        <taxon>Eukaryota</taxon>
        <taxon>Viridiplantae</taxon>
        <taxon>Streptophyta</taxon>
        <taxon>Embryophyta</taxon>
        <taxon>Tracheophyta</taxon>
        <taxon>Spermatophyta</taxon>
        <taxon>Magnoliopsida</taxon>
        <taxon>eudicotyledons</taxon>
        <taxon>Gunneridae</taxon>
        <taxon>Pentapetalae</taxon>
        <taxon>rosids</taxon>
        <taxon>fabids</taxon>
        <taxon>Cucurbitales</taxon>
        <taxon>Cucurbitaceae</taxon>
        <taxon>Benincaseae</taxon>
        <taxon>Cucumis</taxon>
    </lineage>
</organism>